<evidence type="ECO:0000313" key="2">
    <source>
        <dbReference type="EMBL" id="SDK68419.1"/>
    </source>
</evidence>
<proteinExistence type="predicted"/>
<organism evidence="2 3">
    <name type="scientific">Glycomyces sambucus</name>
    <dbReference type="NCBI Taxonomy" id="380244"/>
    <lineage>
        <taxon>Bacteria</taxon>
        <taxon>Bacillati</taxon>
        <taxon>Actinomycetota</taxon>
        <taxon>Actinomycetes</taxon>
        <taxon>Glycomycetales</taxon>
        <taxon>Glycomycetaceae</taxon>
        <taxon>Glycomyces</taxon>
    </lineage>
</organism>
<protein>
    <recommendedName>
        <fullName evidence="1">DUF5753 domain-containing protein</fullName>
    </recommendedName>
</protein>
<accession>A0A1G9DX74</accession>
<reference evidence="3" key="1">
    <citation type="submission" date="2016-10" db="EMBL/GenBank/DDBJ databases">
        <authorList>
            <person name="Varghese N."/>
            <person name="Submissions S."/>
        </authorList>
    </citation>
    <scope>NUCLEOTIDE SEQUENCE [LARGE SCALE GENOMIC DNA]</scope>
    <source>
        <strain evidence="3">CGMCC 4.3147</strain>
    </source>
</reference>
<dbReference type="Pfam" id="PF19054">
    <property type="entry name" value="DUF5753"/>
    <property type="match status" value="1"/>
</dbReference>
<dbReference type="EMBL" id="FNGF01000001">
    <property type="protein sequence ID" value="SDK68419.1"/>
    <property type="molecule type" value="Genomic_DNA"/>
</dbReference>
<dbReference type="AlphaFoldDB" id="A0A1G9DX74"/>
<sequence length="252" mass="28528">MRNTAGIPANDIRILKICGSTRTYARLVKGERTNLTYPVIAALCDLFNSSPQKKFELQRLWDVLDDTSFSESAEALVKAGFSPYMGFERIAVSMDLYELGLVPGLFQTERFIRRQHEGDPFLDATESEKLVQLRLHRQEEVERRGNAIRIRALLSEGALRNGCDAEQIDYLCELDERPNLTIRYLPFGSGPGRLFTASFSILSFQDDRDPDLVYFEAPGESRFVEAADPVQACRMAIEAGHEQARAIKEFKP</sequence>
<dbReference type="InterPro" id="IPR043917">
    <property type="entry name" value="DUF5753"/>
</dbReference>
<name>A0A1G9DX74_9ACTN</name>
<evidence type="ECO:0000313" key="3">
    <source>
        <dbReference type="Proteomes" id="UP000198662"/>
    </source>
</evidence>
<keyword evidence="3" id="KW-1185">Reference proteome</keyword>
<dbReference type="Proteomes" id="UP000198662">
    <property type="component" value="Unassembled WGS sequence"/>
</dbReference>
<dbReference type="STRING" id="380244.SAMN05216298_1158"/>
<feature type="domain" description="DUF5753" evidence="1">
    <location>
        <begin position="83"/>
        <end position="244"/>
    </location>
</feature>
<gene>
    <name evidence="2" type="ORF">SAMN05216298_1158</name>
</gene>
<evidence type="ECO:0000259" key="1">
    <source>
        <dbReference type="Pfam" id="PF19054"/>
    </source>
</evidence>